<dbReference type="AlphaFoldDB" id="A0A0L0S581"/>
<evidence type="ECO:0000313" key="2">
    <source>
        <dbReference type="Proteomes" id="UP000054350"/>
    </source>
</evidence>
<protein>
    <submittedName>
        <fullName evidence="1">Uncharacterized protein</fullName>
    </submittedName>
</protein>
<reference evidence="2" key="2">
    <citation type="submission" date="2009-11" db="EMBL/GenBank/DDBJ databases">
        <title>The Genome Sequence of Allomyces macrogynus strain ATCC 38327.</title>
        <authorList>
            <consortium name="The Broad Institute Genome Sequencing Platform"/>
            <person name="Russ C."/>
            <person name="Cuomo C."/>
            <person name="Shea T."/>
            <person name="Young S.K."/>
            <person name="Zeng Q."/>
            <person name="Koehrsen M."/>
            <person name="Haas B."/>
            <person name="Borodovsky M."/>
            <person name="Guigo R."/>
            <person name="Alvarado L."/>
            <person name="Berlin A."/>
            <person name="Borenstein D."/>
            <person name="Chen Z."/>
            <person name="Engels R."/>
            <person name="Freedman E."/>
            <person name="Gellesch M."/>
            <person name="Goldberg J."/>
            <person name="Griggs A."/>
            <person name="Gujja S."/>
            <person name="Heiman D."/>
            <person name="Hepburn T."/>
            <person name="Howarth C."/>
            <person name="Jen D."/>
            <person name="Larson L."/>
            <person name="Lewis B."/>
            <person name="Mehta T."/>
            <person name="Park D."/>
            <person name="Pearson M."/>
            <person name="Roberts A."/>
            <person name="Saif S."/>
            <person name="Shenoy N."/>
            <person name="Sisk P."/>
            <person name="Stolte C."/>
            <person name="Sykes S."/>
            <person name="Walk T."/>
            <person name="White J."/>
            <person name="Yandava C."/>
            <person name="Burger G."/>
            <person name="Gray M.W."/>
            <person name="Holland P.W.H."/>
            <person name="King N."/>
            <person name="Lang F.B.F."/>
            <person name="Roger A.J."/>
            <person name="Ruiz-Trillo I."/>
            <person name="Lander E."/>
            <person name="Nusbaum C."/>
        </authorList>
    </citation>
    <scope>NUCLEOTIDE SEQUENCE [LARGE SCALE GENOMIC DNA]</scope>
    <source>
        <strain evidence="2">ATCC 38327</strain>
    </source>
</reference>
<reference evidence="1 2" key="1">
    <citation type="submission" date="2009-11" db="EMBL/GenBank/DDBJ databases">
        <title>Annotation of Allomyces macrogynus ATCC 38327.</title>
        <authorList>
            <consortium name="The Broad Institute Genome Sequencing Platform"/>
            <person name="Russ C."/>
            <person name="Cuomo C."/>
            <person name="Burger G."/>
            <person name="Gray M.W."/>
            <person name="Holland P.W.H."/>
            <person name="King N."/>
            <person name="Lang F.B.F."/>
            <person name="Roger A.J."/>
            <person name="Ruiz-Trillo I."/>
            <person name="Young S.K."/>
            <person name="Zeng Q."/>
            <person name="Gargeya S."/>
            <person name="Fitzgerald M."/>
            <person name="Haas B."/>
            <person name="Abouelleil A."/>
            <person name="Alvarado L."/>
            <person name="Arachchi H.M."/>
            <person name="Berlin A."/>
            <person name="Chapman S.B."/>
            <person name="Gearin G."/>
            <person name="Goldberg J."/>
            <person name="Griggs A."/>
            <person name="Gujja S."/>
            <person name="Hansen M."/>
            <person name="Heiman D."/>
            <person name="Howarth C."/>
            <person name="Larimer J."/>
            <person name="Lui A."/>
            <person name="MacDonald P.J.P."/>
            <person name="McCowen C."/>
            <person name="Montmayeur A."/>
            <person name="Murphy C."/>
            <person name="Neiman D."/>
            <person name="Pearson M."/>
            <person name="Priest M."/>
            <person name="Roberts A."/>
            <person name="Saif S."/>
            <person name="Shea T."/>
            <person name="Sisk P."/>
            <person name="Stolte C."/>
            <person name="Sykes S."/>
            <person name="Wortman J."/>
            <person name="Nusbaum C."/>
            <person name="Birren B."/>
        </authorList>
    </citation>
    <scope>NUCLEOTIDE SEQUENCE [LARGE SCALE GENOMIC DNA]</scope>
    <source>
        <strain evidence="1 2">ATCC 38327</strain>
    </source>
</reference>
<dbReference type="VEuPathDB" id="FungiDB:AMAG_18339"/>
<accession>A0A0L0S581</accession>
<dbReference type="EMBL" id="GG745332">
    <property type="protein sequence ID" value="KNE57672.1"/>
    <property type="molecule type" value="Genomic_DNA"/>
</dbReference>
<dbReference type="Proteomes" id="UP000054350">
    <property type="component" value="Unassembled WGS sequence"/>
</dbReference>
<organism evidence="1 2">
    <name type="scientific">Allomyces macrogynus (strain ATCC 38327)</name>
    <name type="common">Allomyces javanicus var. macrogynus</name>
    <dbReference type="NCBI Taxonomy" id="578462"/>
    <lineage>
        <taxon>Eukaryota</taxon>
        <taxon>Fungi</taxon>
        <taxon>Fungi incertae sedis</taxon>
        <taxon>Blastocladiomycota</taxon>
        <taxon>Blastocladiomycetes</taxon>
        <taxon>Blastocladiales</taxon>
        <taxon>Blastocladiaceae</taxon>
        <taxon>Allomyces</taxon>
    </lineage>
</organism>
<keyword evidence="2" id="KW-1185">Reference proteome</keyword>
<name>A0A0L0S581_ALLM3</name>
<sequence>MARDARPPAGPSAGPTRNQLASATPAQLQQGLLDATKHLIAVDHPATADLHHAWTAVAKIASPTLLITDANCSCKLDHAATSTWLRDLEQVLSTAADHRERATALADTIMWAAIVLGRPVDHGEAGSLARLAVTTSAMAILPVARRMDEIVAIRAHLTVDLAANVDGGSPALVAAATDALIRTTTPDADPVYDLAWRIVLGHLDHAAGGKLVRSLLLGVLGKLLDRAMTTTTANPWWSHVVDRIRTASPHARSKYLILADLIGRIHDLADLPAVLAAANTDVYTCSDLMTAHRDTAPAIGALLVTYHSRHYPSTPDVPRSNVVLPLVKKHGRAIATTCIAVAATLSRNDPALVVRAARAVGAAPPPYVLAMAVQHADPATRAAAMTWTTAPIESLLGGDLEFAQVVVLACGKSNRSRYAASEVLVRLAHPAASYAHQYLALAQVTAPKATHGLSECEVAVKTLVLRLLYSPYATLREMAARIANANAVGLRAIESEAMRMLVHELPTHRMGAATVLAVARRTEAGR</sequence>
<evidence type="ECO:0000313" key="1">
    <source>
        <dbReference type="EMBL" id="KNE57672.1"/>
    </source>
</evidence>
<proteinExistence type="predicted"/>
<gene>
    <name evidence="1" type="ORF">AMAG_18339</name>
</gene>